<comment type="similarity">
    <text evidence="1">Belongs to the UPF0262 family.</text>
</comment>
<evidence type="ECO:0000313" key="3">
    <source>
        <dbReference type="Proteomes" id="UP001596492"/>
    </source>
</evidence>
<accession>A0ABW2IHV9</accession>
<name>A0ABW2IHV9_9PROT</name>
<evidence type="ECO:0000256" key="1">
    <source>
        <dbReference type="HAMAP-Rule" id="MF_00678"/>
    </source>
</evidence>
<dbReference type="PIRSF" id="PIRSF032146">
    <property type="entry name" value="UCP032146"/>
    <property type="match status" value="1"/>
</dbReference>
<gene>
    <name evidence="2" type="ORF">ACFQS8_02075</name>
</gene>
<dbReference type="NCBIfam" id="NF002769">
    <property type="entry name" value="PRK02853.1"/>
    <property type="match status" value="1"/>
</dbReference>
<organism evidence="2 3">
    <name type="scientific">Hirschia litorea</name>
    <dbReference type="NCBI Taxonomy" id="1199156"/>
    <lineage>
        <taxon>Bacteria</taxon>
        <taxon>Pseudomonadati</taxon>
        <taxon>Pseudomonadota</taxon>
        <taxon>Alphaproteobacteria</taxon>
        <taxon>Hyphomonadales</taxon>
        <taxon>Hyphomonadaceae</taxon>
        <taxon>Hirschia</taxon>
    </lineage>
</organism>
<protein>
    <recommendedName>
        <fullName evidence="1">UPF0262 protein ACFQS8_02075</fullName>
    </recommendedName>
</protein>
<dbReference type="RefSeq" id="WP_382165243.1">
    <property type="nucleotide sequence ID" value="NZ_JBHTBR010000002.1"/>
</dbReference>
<dbReference type="Pfam" id="PF06793">
    <property type="entry name" value="UPF0262"/>
    <property type="match status" value="1"/>
</dbReference>
<evidence type="ECO:0000313" key="2">
    <source>
        <dbReference type="EMBL" id="MFC7290390.1"/>
    </source>
</evidence>
<reference evidence="3" key="1">
    <citation type="journal article" date="2019" name="Int. J. Syst. Evol. Microbiol.">
        <title>The Global Catalogue of Microorganisms (GCM) 10K type strain sequencing project: providing services to taxonomists for standard genome sequencing and annotation.</title>
        <authorList>
            <consortium name="The Broad Institute Genomics Platform"/>
            <consortium name="The Broad Institute Genome Sequencing Center for Infectious Disease"/>
            <person name="Wu L."/>
            <person name="Ma J."/>
        </authorList>
    </citation>
    <scope>NUCLEOTIDE SEQUENCE [LARGE SCALE GENOMIC DNA]</scope>
    <source>
        <strain evidence="3">CCUG 51308</strain>
    </source>
</reference>
<comment type="caution">
    <text evidence="2">The sequence shown here is derived from an EMBL/GenBank/DDBJ whole genome shotgun (WGS) entry which is preliminary data.</text>
</comment>
<dbReference type="Proteomes" id="UP001596492">
    <property type="component" value="Unassembled WGS sequence"/>
</dbReference>
<dbReference type="InterPro" id="IPR008321">
    <property type="entry name" value="UCP032146"/>
</dbReference>
<dbReference type="EMBL" id="JBHTBR010000002">
    <property type="protein sequence ID" value="MFC7290390.1"/>
    <property type="molecule type" value="Genomic_DNA"/>
</dbReference>
<proteinExistence type="inferred from homology"/>
<keyword evidence="3" id="KW-1185">Reference proteome</keyword>
<dbReference type="HAMAP" id="MF_00678">
    <property type="entry name" value="UPF0262"/>
    <property type="match status" value="1"/>
</dbReference>
<sequence length="160" mass="18203">MDEKNKIASIHLDDETLSAAGPDAEHERRVAIFDLIENNYFKVEGVEPSGPYDVTLSLMDQKLVFAIRNPSAEEMKFIMSLMPFKRIIKDYFQICQSYHDAIRSSSPLRIEAIDMGRRSLHNEGSDLLSQRLEGKVTLDFDTSRRLFTLICALHQKGGPV</sequence>